<protein>
    <submittedName>
        <fullName evidence="2">Uncharacterized protein</fullName>
    </submittedName>
</protein>
<sequence>MANSSKISFGTRVTMNTMHNLSKFYSKTKSPKLRVVTHYTILGIFFVSILWKHKSDKIGNKSSEIKFIFFELLSWIHK</sequence>
<feature type="transmembrane region" description="Helical" evidence="1">
    <location>
        <begin position="33"/>
        <end position="51"/>
    </location>
</feature>
<keyword evidence="1" id="KW-1133">Transmembrane helix</keyword>
<gene>
    <name evidence="2" type="ORF">AMQ22_01358</name>
</gene>
<comment type="caution">
    <text evidence="2">The sequence shown here is derived from an EMBL/GenBank/DDBJ whole genome shotgun (WGS) entry which is preliminary data.</text>
</comment>
<evidence type="ECO:0000313" key="3">
    <source>
        <dbReference type="Proteomes" id="UP000075398"/>
    </source>
</evidence>
<keyword evidence="1" id="KW-0812">Transmembrane</keyword>
<organism evidence="2 3">
    <name type="scientific">Candidatus Methanofastidiosum methylothiophilum</name>
    <dbReference type="NCBI Taxonomy" id="1705564"/>
    <lineage>
        <taxon>Archaea</taxon>
        <taxon>Methanobacteriati</taxon>
        <taxon>Methanobacteriota</taxon>
        <taxon>Stenosarchaea group</taxon>
        <taxon>Candidatus Methanofastidiosia</taxon>
        <taxon>Candidatus Methanofastidiosales</taxon>
        <taxon>Candidatus Methanofastidiosaceae</taxon>
        <taxon>Candidatus Methanofastidiosum</taxon>
    </lineage>
</organism>
<reference evidence="2 3" key="1">
    <citation type="journal article" date="2016" name="ISME J.">
        <title>Chasing the elusive Euryarchaeota class WSA2: genomes reveal a uniquely fastidious methyl-reducing methanogen.</title>
        <authorList>
            <person name="Nobu M.K."/>
            <person name="Narihiro T."/>
            <person name="Kuroda K."/>
            <person name="Mei R."/>
            <person name="Liu W.T."/>
        </authorList>
    </citation>
    <scope>NUCLEOTIDE SEQUENCE [LARGE SCALE GENOMIC DNA]</scope>
    <source>
        <strain evidence="2">U1lsi0528_Bin055</strain>
    </source>
</reference>
<evidence type="ECO:0000256" key="1">
    <source>
        <dbReference type="SAM" id="Phobius"/>
    </source>
</evidence>
<evidence type="ECO:0000313" key="2">
    <source>
        <dbReference type="EMBL" id="KYC51109.1"/>
    </source>
</evidence>
<dbReference type="Proteomes" id="UP000075398">
    <property type="component" value="Unassembled WGS sequence"/>
</dbReference>
<dbReference type="EMBL" id="LNGC01000063">
    <property type="protein sequence ID" value="KYC51109.1"/>
    <property type="molecule type" value="Genomic_DNA"/>
</dbReference>
<keyword evidence="1" id="KW-0472">Membrane</keyword>
<name>A0A150J1L1_9EURY</name>
<proteinExistence type="predicted"/>
<accession>A0A150J1L1</accession>
<dbReference type="AlphaFoldDB" id="A0A150J1L1"/>